<accession>A0A4R3Z4Z6</accession>
<dbReference type="Gene3D" id="3.40.1440.10">
    <property type="entry name" value="GIY-YIG endonuclease"/>
    <property type="match status" value="1"/>
</dbReference>
<evidence type="ECO:0000313" key="4">
    <source>
        <dbReference type="Proteomes" id="UP000295719"/>
    </source>
</evidence>
<comment type="caution">
    <text evidence="3">The sequence shown here is derived from an EMBL/GenBank/DDBJ whole genome shotgun (WGS) entry which is preliminary data.</text>
</comment>
<evidence type="ECO:0000259" key="2">
    <source>
        <dbReference type="PROSITE" id="PS50164"/>
    </source>
</evidence>
<organism evidence="3 4">
    <name type="scientific">Biostraticola tofi</name>
    <dbReference type="NCBI Taxonomy" id="466109"/>
    <lineage>
        <taxon>Bacteria</taxon>
        <taxon>Pseudomonadati</taxon>
        <taxon>Pseudomonadota</taxon>
        <taxon>Gammaproteobacteria</taxon>
        <taxon>Enterobacterales</taxon>
        <taxon>Bruguierivoracaceae</taxon>
        <taxon>Biostraticola</taxon>
    </lineage>
</organism>
<keyword evidence="3" id="KW-0255">Endonuclease</keyword>
<keyword evidence="3" id="KW-0378">Hydrolase</keyword>
<protein>
    <submittedName>
        <fullName evidence="3">Putative endonuclease</fullName>
    </submittedName>
</protein>
<keyword evidence="3" id="KW-0540">Nuclease</keyword>
<dbReference type="InterPro" id="IPR000305">
    <property type="entry name" value="GIY-YIG_endonuc"/>
</dbReference>
<dbReference type="InterPro" id="IPR050190">
    <property type="entry name" value="UPF0213_domain"/>
</dbReference>
<keyword evidence="4" id="KW-1185">Reference proteome</keyword>
<evidence type="ECO:0000256" key="1">
    <source>
        <dbReference type="ARBA" id="ARBA00007435"/>
    </source>
</evidence>
<name>A0A4R3Z4Z6_9GAMM</name>
<gene>
    <name evidence="3" type="ORF">EDC52_102393</name>
</gene>
<dbReference type="RefSeq" id="WP_131864436.1">
    <property type="nucleotide sequence ID" value="NZ_SMCR01000002.1"/>
</dbReference>
<dbReference type="SUPFAM" id="SSF82771">
    <property type="entry name" value="GIY-YIG endonuclease"/>
    <property type="match status" value="1"/>
</dbReference>
<proteinExistence type="inferred from homology"/>
<dbReference type="GO" id="GO:0004519">
    <property type="term" value="F:endonuclease activity"/>
    <property type="evidence" value="ECO:0007669"/>
    <property type="project" value="UniProtKB-KW"/>
</dbReference>
<dbReference type="Pfam" id="PF01541">
    <property type="entry name" value="GIY-YIG"/>
    <property type="match status" value="1"/>
</dbReference>
<dbReference type="AlphaFoldDB" id="A0A4R3Z4Z6"/>
<comment type="similarity">
    <text evidence="1">Belongs to the UPF0213 family.</text>
</comment>
<dbReference type="InterPro" id="IPR035901">
    <property type="entry name" value="GIY-YIG_endonuc_sf"/>
</dbReference>
<dbReference type="CDD" id="cd10456">
    <property type="entry name" value="GIY-YIG_UPF0213"/>
    <property type="match status" value="1"/>
</dbReference>
<dbReference type="Proteomes" id="UP000295719">
    <property type="component" value="Unassembled WGS sequence"/>
</dbReference>
<evidence type="ECO:0000313" key="3">
    <source>
        <dbReference type="EMBL" id="TCV99059.1"/>
    </source>
</evidence>
<dbReference type="PANTHER" id="PTHR34477">
    <property type="entry name" value="UPF0213 PROTEIN YHBQ"/>
    <property type="match status" value="1"/>
</dbReference>
<dbReference type="PANTHER" id="PTHR34477:SF1">
    <property type="entry name" value="UPF0213 PROTEIN YHBQ"/>
    <property type="match status" value="1"/>
</dbReference>
<feature type="domain" description="GIY-YIG" evidence="2">
    <location>
        <begin position="3"/>
        <end position="78"/>
    </location>
</feature>
<dbReference type="OrthoDB" id="9797095at2"/>
<reference evidence="3 4" key="1">
    <citation type="submission" date="2019-03" db="EMBL/GenBank/DDBJ databases">
        <title>Genomic Encyclopedia of Type Strains, Phase IV (KMG-IV): sequencing the most valuable type-strain genomes for metagenomic binning, comparative biology and taxonomic classification.</title>
        <authorList>
            <person name="Goeker M."/>
        </authorList>
    </citation>
    <scope>NUCLEOTIDE SEQUENCE [LARGE SCALE GENOMIC DNA]</scope>
    <source>
        <strain evidence="3 4">DSM 19580</strain>
    </source>
</reference>
<sequence>MTTCWYLYLVRTRSGILYTGITTDVIRRVEQHRLGTGAKALRGKGPLTLEFCRPAGDRPSASRWEYRVKQLSRTQKERLINQPEILLDDLWQSLATVAPRGRQDAPV</sequence>
<dbReference type="PROSITE" id="PS50164">
    <property type="entry name" value="GIY_YIG"/>
    <property type="match status" value="1"/>
</dbReference>
<dbReference type="EMBL" id="SMCR01000002">
    <property type="protein sequence ID" value="TCV99059.1"/>
    <property type="molecule type" value="Genomic_DNA"/>
</dbReference>